<evidence type="ECO:0000256" key="5">
    <source>
        <dbReference type="ARBA" id="ARBA00022927"/>
    </source>
</evidence>
<comment type="subunit">
    <text evidence="9">Component of the Sec protein translocase complex. Heterotrimer consisting of SecY, SecE and SecG subunits. The heterotrimers can form oligomers, although 1 heterotrimer is thought to be able to translocate proteins. Interacts with the ribosome. Interacts with SecDF, and other proteins may be involved. Interacts with SecA.</text>
</comment>
<evidence type="ECO:0000256" key="3">
    <source>
        <dbReference type="ARBA" id="ARBA00022475"/>
    </source>
</evidence>
<dbReference type="PANTHER" id="PTHR33910">
    <property type="entry name" value="PROTEIN TRANSLOCASE SUBUNIT SECE"/>
    <property type="match status" value="1"/>
</dbReference>
<dbReference type="GO" id="GO:0065002">
    <property type="term" value="P:intracellular protein transmembrane transport"/>
    <property type="evidence" value="ECO:0007669"/>
    <property type="project" value="UniProtKB-UniRule"/>
</dbReference>
<dbReference type="GO" id="GO:0006605">
    <property type="term" value="P:protein targeting"/>
    <property type="evidence" value="ECO:0007669"/>
    <property type="project" value="UniProtKB-UniRule"/>
</dbReference>
<dbReference type="InterPro" id="IPR005807">
    <property type="entry name" value="SecE_bac"/>
</dbReference>
<evidence type="ECO:0000256" key="4">
    <source>
        <dbReference type="ARBA" id="ARBA00022692"/>
    </source>
</evidence>
<evidence type="ECO:0000313" key="10">
    <source>
        <dbReference type="EMBL" id="TCP68776.1"/>
    </source>
</evidence>
<comment type="similarity">
    <text evidence="9">Belongs to the SecE/SEC61-gamma family.</text>
</comment>
<keyword evidence="11" id="KW-1185">Reference proteome</keyword>
<dbReference type="GO" id="GO:0008320">
    <property type="term" value="F:protein transmembrane transporter activity"/>
    <property type="evidence" value="ECO:0007669"/>
    <property type="project" value="UniProtKB-UniRule"/>
</dbReference>
<evidence type="ECO:0000256" key="2">
    <source>
        <dbReference type="ARBA" id="ARBA00022448"/>
    </source>
</evidence>
<comment type="caution">
    <text evidence="10">The sequence shown here is derived from an EMBL/GenBank/DDBJ whole genome shotgun (WGS) entry which is preliminary data.</text>
</comment>
<comment type="function">
    <text evidence="9">Essential subunit of the Sec protein translocation channel SecYEG. Clamps together the 2 halves of SecY. May contact the channel plug during translocation.</text>
</comment>
<evidence type="ECO:0000256" key="1">
    <source>
        <dbReference type="ARBA" id="ARBA00004370"/>
    </source>
</evidence>
<keyword evidence="6 9" id="KW-1133">Transmembrane helix</keyword>
<evidence type="ECO:0000313" key="11">
    <source>
        <dbReference type="Proteomes" id="UP000294746"/>
    </source>
</evidence>
<dbReference type="InterPro" id="IPR038379">
    <property type="entry name" value="SecE_sf"/>
</dbReference>
<keyword evidence="2 9" id="KW-0813">Transport</keyword>
<dbReference type="InterPro" id="IPR001901">
    <property type="entry name" value="Translocase_SecE/Sec61-g"/>
</dbReference>
<evidence type="ECO:0000256" key="7">
    <source>
        <dbReference type="ARBA" id="ARBA00023010"/>
    </source>
</evidence>
<proteinExistence type="inferred from homology"/>
<keyword evidence="3 9" id="KW-1003">Cell membrane</keyword>
<dbReference type="HAMAP" id="MF_00422">
    <property type="entry name" value="SecE"/>
    <property type="match status" value="1"/>
</dbReference>
<comment type="subcellular location">
    <subcellularLocation>
        <location evidence="9">Cell membrane</location>
        <topology evidence="9">Single-pass membrane protein</topology>
    </subcellularLocation>
    <subcellularLocation>
        <location evidence="1">Membrane</location>
    </subcellularLocation>
</comment>
<protein>
    <recommendedName>
        <fullName evidence="9">Protein translocase subunit SecE</fullName>
    </recommendedName>
</protein>
<dbReference type="PROSITE" id="PS01067">
    <property type="entry name" value="SECE_SEC61G"/>
    <property type="match status" value="1"/>
</dbReference>
<dbReference type="EMBL" id="SLXV01000015">
    <property type="protein sequence ID" value="TCP68776.1"/>
    <property type="molecule type" value="Genomic_DNA"/>
</dbReference>
<sequence>MTFLANIGRGIKKSVGGTVGFFSGSVQELKRVRWPSRKEMVNYTLVVVSTVVVLTIFLFLVDLGIQEILNLIPKK</sequence>
<evidence type="ECO:0000256" key="9">
    <source>
        <dbReference type="HAMAP-Rule" id="MF_00422"/>
    </source>
</evidence>
<dbReference type="GO" id="GO:0009306">
    <property type="term" value="P:protein secretion"/>
    <property type="evidence" value="ECO:0007669"/>
    <property type="project" value="UniProtKB-UniRule"/>
</dbReference>
<evidence type="ECO:0000256" key="8">
    <source>
        <dbReference type="ARBA" id="ARBA00023136"/>
    </source>
</evidence>
<dbReference type="Gene3D" id="1.20.5.1030">
    <property type="entry name" value="Preprotein translocase secy subunit"/>
    <property type="match status" value="1"/>
</dbReference>
<keyword evidence="5 9" id="KW-0653">Protein transport</keyword>
<dbReference type="AlphaFoldDB" id="A0A4V2SY52"/>
<organism evidence="10 11">
    <name type="scientific">Baia soyae</name>
    <dbReference type="NCBI Taxonomy" id="1544746"/>
    <lineage>
        <taxon>Bacteria</taxon>
        <taxon>Bacillati</taxon>
        <taxon>Bacillota</taxon>
        <taxon>Bacilli</taxon>
        <taxon>Bacillales</taxon>
        <taxon>Thermoactinomycetaceae</taxon>
        <taxon>Baia</taxon>
    </lineage>
</organism>
<reference evidence="10 11" key="1">
    <citation type="submission" date="2019-03" db="EMBL/GenBank/DDBJ databases">
        <title>Genomic Encyclopedia of Type Strains, Phase IV (KMG-IV): sequencing the most valuable type-strain genomes for metagenomic binning, comparative biology and taxonomic classification.</title>
        <authorList>
            <person name="Goeker M."/>
        </authorList>
    </citation>
    <scope>NUCLEOTIDE SEQUENCE [LARGE SCALE GENOMIC DNA]</scope>
    <source>
        <strain evidence="10 11">DSM 46831</strain>
    </source>
</reference>
<dbReference type="RefSeq" id="WP_207896804.1">
    <property type="nucleotide sequence ID" value="NZ_SLXV01000015.1"/>
</dbReference>
<dbReference type="NCBIfam" id="TIGR00964">
    <property type="entry name" value="secE_bact"/>
    <property type="match status" value="1"/>
</dbReference>
<dbReference type="Proteomes" id="UP000294746">
    <property type="component" value="Unassembled WGS sequence"/>
</dbReference>
<dbReference type="Pfam" id="PF00584">
    <property type="entry name" value="SecE"/>
    <property type="match status" value="1"/>
</dbReference>
<dbReference type="PANTHER" id="PTHR33910:SF1">
    <property type="entry name" value="PROTEIN TRANSLOCASE SUBUNIT SECE"/>
    <property type="match status" value="1"/>
</dbReference>
<accession>A0A4V2SY52</accession>
<evidence type="ECO:0000256" key="6">
    <source>
        <dbReference type="ARBA" id="ARBA00022989"/>
    </source>
</evidence>
<dbReference type="GO" id="GO:0043952">
    <property type="term" value="P:protein transport by the Sec complex"/>
    <property type="evidence" value="ECO:0007669"/>
    <property type="project" value="UniProtKB-UniRule"/>
</dbReference>
<keyword evidence="4 9" id="KW-0812">Transmembrane</keyword>
<name>A0A4V2SY52_9BACL</name>
<feature type="transmembrane region" description="Helical" evidence="9">
    <location>
        <begin position="40"/>
        <end position="61"/>
    </location>
</feature>
<gene>
    <name evidence="9" type="primary">secE</name>
    <name evidence="10" type="ORF">EDD57_11516</name>
</gene>
<dbReference type="GO" id="GO:0005886">
    <property type="term" value="C:plasma membrane"/>
    <property type="evidence" value="ECO:0007669"/>
    <property type="project" value="UniProtKB-SubCell"/>
</dbReference>
<keyword evidence="8 9" id="KW-0472">Membrane</keyword>
<keyword evidence="7 9" id="KW-0811">Translocation</keyword>